<dbReference type="CDD" id="cd08411">
    <property type="entry name" value="PBP2_OxyR"/>
    <property type="match status" value="1"/>
</dbReference>
<dbReference type="PROSITE" id="PS50931">
    <property type="entry name" value="HTH_LYSR"/>
    <property type="match status" value="1"/>
</dbReference>
<sequence>MTLRELRYLVALADHRHFGRAADACHVTQSTLSTQLRKLEDYLCQVLVDRQSKHFTLTPTGEQIVKRARHILAETDTILALTRARRDPLEGVLTLGIIPTLAPYYLPHLLRAVEAAHPKLQLVIQEGLTADLCERLNTQSIDTVLLALPRPLAQTMSRSAECLRCEAAVQGLPHLLDLEAHDERVLFDEPFWVALPLGHAAAAQADVAIEALGDLKLLLLTDGHCLRGQALEACGRSEFQVEDSADCRATSLETLQHLVAAGRGCTLLPALATHYADTTRLSIKPLRGDEHRRIGLVWRRSHPRAHEFDLLATTLRRTAPVGTEPWRS</sequence>
<evidence type="ECO:0000313" key="7">
    <source>
        <dbReference type="EMBL" id="APC19524.1"/>
    </source>
</evidence>
<dbReference type="PANTHER" id="PTHR30346:SF26">
    <property type="entry name" value="HYDROGEN PEROXIDE-INDUCIBLE GENES ACTIVATOR"/>
    <property type="match status" value="1"/>
</dbReference>
<dbReference type="OrthoDB" id="9775392at2"/>
<dbReference type="EMBL" id="CP017887">
    <property type="protein sequence ID" value="APC19524.1"/>
    <property type="molecule type" value="Genomic_DNA"/>
</dbReference>
<keyword evidence="2" id="KW-0805">Transcription regulation</keyword>
<dbReference type="RefSeq" id="WP_071556027.1">
    <property type="nucleotide sequence ID" value="NZ_CP017887.1"/>
</dbReference>
<dbReference type="Gene3D" id="1.10.10.10">
    <property type="entry name" value="Winged helix-like DNA-binding domain superfamily/Winged helix DNA-binding domain"/>
    <property type="match status" value="1"/>
</dbReference>
<dbReference type="GO" id="GO:0032993">
    <property type="term" value="C:protein-DNA complex"/>
    <property type="evidence" value="ECO:0007669"/>
    <property type="project" value="TreeGrafter"/>
</dbReference>
<reference evidence="8" key="1">
    <citation type="submission" date="2016-10" db="EMBL/GenBank/DDBJ databases">
        <title>Pseudomonas frederiksbergensis ERGS4:02 complete genome.</title>
        <authorList>
            <person name="Kumar R."/>
            <person name="Acharya V."/>
            <person name="Singh D."/>
        </authorList>
    </citation>
    <scope>NUCLEOTIDE SEQUENCE [LARGE SCALE GENOMIC DNA]</scope>
    <source>
        <strain evidence="8">ERGS4:02</strain>
        <plasmid evidence="8">unnamed1</plasmid>
    </source>
</reference>
<dbReference type="InterPro" id="IPR036390">
    <property type="entry name" value="WH_DNA-bd_sf"/>
</dbReference>
<dbReference type="InterPro" id="IPR000847">
    <property type="entry name" value="LysR_HTH_N"/>
</dbReference>
<keyword evidence="4" id="KW-0010">Activator</keyword>
<dbReference type="InterPro" id="IPR005119">
    <property type="entry name" value="LysR_subst-bd"/>
</dbReference>
<dbReference type="FunFam" id="1.10.10.10:FF:000001">
    <property type="entry name" value="LysR family transcriptional regulator"/>
    <property type="match status" value="1"/>
</dbReference>
<accession>A0A1J0EUR0</accession>
<dbReference type="Gene3D" id="3.40.190.10">
    <property type="entry name" value="Periplasmic binding protein-like II"/>
    <property type="match status" value="2"/>
</dbReference>
<keyword evidence="7" id="KW-0614">Plasmid</keyword>
<evidence type="ECO:0000256" key="3">
    <source>
        <dbReference type="ARBA" id="ARBA00023125"/>
    </source>
</evidence>
<evidence type="ECO:0000256" key="1">
    <source>
        <dbReference type="ARBA" id="ARBA00009437"/>
    </source>
</evidence>
<gene>
    <name evidence="7" type="ORF">BLL42_27760</name>
</gene>
<evidence type="ECO:0000313" key="8">
    <source>
        <dbReference type="Proteomes" id="UP000182567"/>
    </source>
</evidence>
<evidence type="ECO:0000256" key="5">
    <source>
        <dbReference type="ARBA" id="ARBA00023163"/>
    </source>
</evidence>
<dbReference type="GO" id="GO:0003677">
    <property type="term" value="F:DNA binding"/>
    <property type="evidence" value="ECO:0007669"/>
    <property type="project" value="UniProtKB-KW"/>
</dbReference>
<proteinExistence type="inferred from homology"/>
<dbReference type="InterPro" id="IPR036388">
    <property type="entry name" value="WH-like_DNA-bd_sf"/>
</dbReference>
<dbReference type="Pfam" id="PF00126">
    <property type="entry name" value="HTH_1"/>
    <property type="match status" value="1"/>
</dbReference>
<comment type="similarity">
    <text evidence="1">Belongs to the LysR transcriptional regulatory family.</text>
</comment>
<dbReference type="GO" id="GO:0003700">
    <property type="term" value="F:DNA-binding transcription factor activity"/>
    <property type="evidence" value="ECO:0007669"/>
    <property type="project" value="InterPro"/>
</dbReference>
<organism evidence="7 8">
    <name type="scientific">Pseudomonas frederiksbergensis</name>
    <dbReference type="NCBI Taxonomy" id="104087"/>
    <lineage>
        <taxon>Bacteria</taxon>
        <taxon>Pseudomonadati</taxon>
        <taxon>Pseudomonadota</taxon>
        <taxon>Gammaproteobacteria</taxon>
        <taxon>Pseudomonadales</taxon>
        <taxon>Pseudomonadaceae</taxon>
        <taxon>Pseudomonas</taxon>
    </lineage>
</organism>
<dbReference type="Pfam" id="PF03466">
    <property type="entry name" value="LysR_substrate"/>
    <property type="match status" value="1"/>
</dbReference>
<evidence type="ECO:0000259" key="6">
    <source>
        <dbReference type="PROSITE" id="PS50931"/>
    </source>
</evidence>
<dbReference type="SUPFAM" id="SSF53850">
    <property type="entry name" value="Periplasmic binding protein-like II"/>
    <property type="match status" value="1"/>
</dbReference>
<feature type="domain" description="HTH lysR-type" evidence="6">
    <location>
        <begin position="1"/>
        <end position="58"/>
    </location>
</feature>
<name>A0A1J0EUR0_9PSED</name>
<dbReference type="Proteomes" id="UP000182567">
    <property type="component" value="Plasmid unnamed1"/>
</dbReference>
<dbReference type="PANTHER" id="PTHR30346">
    <property type="entry name" value="TRANSCRIPTIONAL DUAL REGULATOR HCAR-RELATED"/>
    <property type="match status" value="1"/>
</dbReference>
<evidence type="ECO:0000256" key="2">
    <source>
        <dbReference type="ARBA" id="ARBA00023015"/>
    </source>
</evidence>
<protein>
    <recommendedName>
        <fullName evidence="6">HTH lysR-type domain-containing protein</fullName>
    </recommendedName>
</protein>
<dbReference type="SUPFAM" id="SSF46785">
    <property type="entry name" value="Winged helix' DNA-binding domain"/>
    <property type="match status" value="1"/>
</dbReference>
<dbReference type="AlphaFoldDB" id="A0A1J0EUR0"/>
<dbReference type="GeneID" id="46912077"/>
<keyword evidence="5" id="KW-0804">Transcription</keyword>
<evidence type="ECO:0000256" key="4">
    <source>
        <dbReference type="ARBA" id="ARBA00023159"/>
    </source>
</evidence>
<geneLocation type="plasmid" evidence="7 8">
    <name>unnamed1</name>
</geneLocation>
<keyword evidence="3" id="KW-0238">DNA-binding</keyword>